<dbReference type="RefSeq" id="WP_143314360.1">
    <property type="nucleotide sequence ID" value="NZ_JACSRA010000002.1"/>
</dbReference>
<organism evidence="2 3">
    <name type="scientific">Clostridium cibarium</name>
    <dbReference type="NCBI Taxonomy" id="2762247"/>
    <lineage>
        <taxon>Bacteria</taxon>
        <taxon>Bacillati</taxon>
        <taxon>Bacillota</taxon>
        <taxon>Clostridia</taxon>
        <taxon>Eubacteriales</taxon>
        <taxon>Clostridiaceae</taxon>
        <taxon>Clostridium</taxon>
    </lineage>
</organism>
<accession>A0ABR8PPB5</accession>
<evidence type="ECO:0000256" key="1">
    <source>
        <dbReference type="SAM" id="Phobius"/>
    </source>
</evidence>
<keyword evidence="1" id="KW-0472">Membrane</keyword>
<sequence length="136" mass="16279">MKKYLYNKDFLPRSFVTKKNKYINFVSKRDSIIITAIALMLLPISMSNIKYYFRENKPVIKNSDLDENLENKRLKNWLEITNDCFQGNFTSYEGNIYVYNKDDLEKVLQNEKIVINTMEDLGENKYRLQVIQEDNK</sequence>
<reference evidence="2 3" key="1">
    <citation type="submission" date="2020-08" db="EMBL/GenBank/DDBJ databases">
        <title>A Genomic Blueprint of the Chicken Gut Microbiome.</title>
        <authorList>
            <person name="Gilroy R."/>
            <person name="Ravi A."/>
            <person name="Getino M."/>
            <person name="Pursley I."/>
            <person name="Horton D.L."/>
            <person name="Alikhan N.-F."/>
            <person name="Baker D."/>
            <person name="Gharbi K."/>
            <person name="Hall N."/>
            <person name="Watson M."/>
            <person name="Adriaenssens E.M."/>
            <person name="Foster-Nyarko E."/>
            <person name="Jarju S."/>
            <person name="Secka A."/>
            <person name="Antonio M."/>
            <person name="Oren A."/>
            <person name="Chaudhuri R."/>
            <person name="La Ragione R.M."/>
            <person name="Hildebrand F."/>
            <person name="Pallen M.J."/>
        </authorList>
    </citation>
    <scope>NUCLEOTIDE SEQUENCE [LARGE SCALE GENOMIC DNA]</scope>
    <source>
        <strain evidence="2 3">Sa3CVN1</strain>
    </source>
</reference>
<proteinExistence type="predicted"/>
<gene>
    <name evidence="2" type="ORF">H9661_01540</name>
</gene>
<keyword evidence="3" id="KW-1185">Reference proteome</keyword>
<protein>
    <submittedName>
        <fullName evidence="2">Uncharacterized protein</fullName>
    </submittedName>
</protein>
<name>A0ABR8PPB5_9CLOT</name>
<feature type="transmembrane region" description="Helical" evidence="1">
    <location>
        <begin position="32"/>
        <end position="53"/>
    </location>
</feature>
<evidence type="ECO:0000313" key="2">
    <source>
        <dbReference type="EMBL" id="MBD7910026.1"/>
    </source>
</evidence>
<keyword evidence="1" id="KW-0812">Transmembrane</keyword>
<dbReference type="Proteomes" id="UP000627781">
    <property type="component" value="Unassembled WGS sequence"/>
</dbReference>
<comment type="caution">
    <text evidence="2">The sequence shown here is derived from an EMBL/GenBank/DDBJ whole genome shotgun (WGS) entry which is preliminary data.</text>
</comment>
<keyword evidence="1" id="KW-1133">Transmembrane helix</keyword>
<dbReference type="EMBL" id="JACSRA010000002">
    <property type="protein sequence ID" value="MBD7910026.1"/>
    <property type="molecule type" value="Genomic_DNA"/>
</dbReference>
<evidence type="ECO:0000313" key="3">
    <source>
        <dbReference type="Proteomes" id="UP000627781"/>
    </source>
</evidence>